<evidence type="ECO:0000313" key="2">
    <source>
        <dbReference type="EMBL" id="GMT12865.1"/>
    </source>
</evidence>
<comment type="caution">
    <text evidence="2">The sequence shown here is derived from an EMBL/GenBank/DDBJ whole genome shotgun (WGS) entry which is preliminary data.</text>
</comment>
<organism evidence="2 3">
    <name type="scientific">Pristionchus fissidentatus</name>
    <dbReference type="NCBI Taxonomy" id="1538716"/>
    <lineage>
        <taxon>Eukaryota</taxon>
        <taxon>Metazoa</taxon>
        <taxon>Ecdysozoa</taxon>
        <taxon>Nematoda</taxon>
        <taxon>Chromadorea</taxon>
        <taxon>Rhabditida</taxon>
        <taxon>Rhabditina</taxon>
        <taxon>Diplogasteromorpha</taxon>
        <taxon>Diplogasteroidea</taxon>
        <taxon>Neodiplogasteridae</taxon>
        <taxon>Pristionchus</taxon>
    </lineage>
</organism>
<dbReference type="EMBL" id="BTSY01000002">
    <property type="protein sequence ID" value="GMT12865.1"/>
    <property type="molecule type" value="Genomic_DNA"/>
</dbReference>
<protein>
    <submittedName>
        <fullName evidence="2">Uncharacterized protein</fullName>
    </submittedName>
</protein>
<gene>
    <name evidence="2" type="ORF">PFISCL1PPCAC_4162</name>
</gene>
<keyword evidence="3" id="KW-1185">Reference proteome</keyword>
<reference evidence="2" key="1">
    <citation type="submission" date="2023-10" db="EMBL/GenBank/DDBJ databases">
        <title>Genome assembly of Pristionchus species.</title>
        <authorList>
            <person name="Yoshida K."/>
            <person name="Sommer R.J."/>
        </authorList>
    </citation>
    <scope>NUCLEOTIDE SEQUENCE</scope>
    <source>
        <strain evidence="2">RS5133</strain>
    </source>
</reference>
<name>A0AAV5V2Z7_9BILA</name>
<evidence type="ECO:0000313" key="3">
    <source>
        <dbReference type="Proteomes" id="UP001432322"/>
    </source>
</evidence>
<accession>A0AAV5V2Z7</accession>
<feature type="signal peptide" evidence="1">
    <location>
        <begin position="1"/>
        <end position="19"/>
    </location>
</feature>
<sequence>MLASTAILTLATSIFYAQALTCRHNVITTMKQTGAVNAVPLRVYFDECEQGLDRCGTIATVDEEAFLMLDGKWPRYLGAYAHGFSYRGAFCLSQKDCNNIQASTNATCSGKTNCCCETDNCAEFVSIEY</sequence>
<dbReference type="AlphaFoldDB" id="A0AAV5V2Z7"/>
<evidence type="ECO:0000256" key="1">
    <source>
        <dbReference type="SAM" id="SignalP"/>
    </source>
</evidence>
<proteinExistence type="predicted"/>
<dbReference type="Proteomes" id="UP001432322">
    <property type="component" value="Unassembled WGS sequence"/>
</dbReference>
<keyword evidence="1" id="KW-0732">Signal</keyword>
<feature type="chain" id="PRO_5043708606" evidence="1">
    <location>
        <begin position="20"/>
        <end position="129"/>
    </location>
</feature>